<dbReference type="SUPFAM" id="SSF64158">
    <property type="entry name" value="2,3-Bisphosphoglycerate-independent phosphoglycerate mutase, substrate-binding domain"/>
    <property type="match status" value="1"/>
</dbReference>
<keyword evidence="14" id="KW-1185">Reference proteome</keyword>
<comment type="caution">
    <text evidence="13">The sequence shown here is derived from an EMBL/GenBank/DDBJ whole genome shotgun (WGS) entry which is preliminary data.</text>
</comment>
<evidence type="ECO:0000313" key="13">
    <source>
        <dbReference type="EMBL" id="MEK8049831.1"/>
    </source>
</evidence>
<evidence type="ECO:0000256" key="3">
    <source>
        <dbReference type="ARBA" id="ARBA00004798"/>
    </source>
</evidence>
<feature type="domain" description="BPG-independent PGAM N-terminal" evidence="12">
    <location>
        <begin position="90"/>
        <end position="312"/>
    </location>
</feature>
<feature type="region of interest" description="Disordered" evidence="10">
    <location>
        <begin position="468"/>
        <end position="488"/>
    </location>
</feature>
<dbReference type="Pfam" id="PF01676">
    <property type="entry name" value="Metalloenzyme"/>
    <property type="match status" value="1"/>
</dbReference>
<keyword evidence="6" id="KW-0324">Glycolysis</keyword>
<comment type="pathway">
    <text evidence="3">Carbohydrate degradation; glycolysis; pyruvate from D-glyceraldehyde 3-phosphate: step 3/5.</text>
</comment>
<comment type="similarity">
    <text evidence="4">Belongs to the BPG-independent phosphoglycerate mutase family.</text>
</comment>
<dbReference type="InterPro" id="IPR036646">
    <property type="entry name" value="PGAM_B_sf"/>
</dbReference>
<evidence type="ECO:0000256" key="1">
    <source>
        <dbReference type="ARBA" id="ARBA00000370"/>
    </source>
</evidence>
<evidence type="ECO:0000256" key="2">
    <source>
        <dbReference type="ARBA" id="ARBA00001936"/>
    </source>
</evidence>
<dbReference type="CDD" id="cd16010">
    <property type="entry name" value="iPGM"/>
    <property type="match status" value="1"/>
</dbReference>
<dbReference type="InterPro" id="IPR005995">
    <property type="entry name" value="Pgm_bpd_ind"/>
</dbReference>
<reference evidence="13 14" key="1">
    <citation type="submission" date="2024-04" db="EMBL/GenBank/DDBJ databases">
        <title>Novel species of the genus Ideonella isolated from streams.</title>
        <authorList>
            <person name="Lu H."/>
        </authorList>
    </citation>
    <scope>NUCLEOTIDE SEQUENCE [LARGE SCALE GENOMIC DNA]</scope>
    <source>
        <strain evidence="13 14">DXS22W</strain>
    </source>
</reference>
<evidence type="ECO:0000256" key="5">
    <source>
        <dbReference type="ARBA" id="ARBA00022723"/>
    </source>
</evidence>
<evidence type="ECO:0000256" key="10">
    <source>
        <dbReference type="SAM" id="MobiDB-lite"/>
    </source>
</evidence>
<gene>
    <name evidence="13" type="primary">gpmI</name>
    <name evidence="13" type="ORF">AACH10_06255</name>
</gene>
<evidence type="ECO:0000256" key="9">
    <source>
        <dbReference type="NCBIfam" id="TIGR01307"/>
    </source>
</evidence>
<evidence type="ECO:0000256" key="4">
    <source>
        <dbReference type="ARBA" id="ARBA00008819"/>
    </source>
</evidence>
<name>A0ABU9CFX7_9BURK</name>
<proteinExistence type="inferred from homology"/>
<evidence type="ECO:0000259" key="11">
    <source>
        <dbReference type="Pfam" id="PF01676"/>
    </source>
</evidence>
<dbReference type="InterPro" id="IPR017850">
    <property type="entry name" value="Alkaline_phosphatase_core_sf"/>
</dbReference>
<comment type="cofactor">
    <cofactor evidence="2">
        <name>Mn(2+)</name>
        <dbReference type="ChEBI" id="CHEBI:29035"/>
    </cofactor>
</comment>
<organism evidence="13 14">
    <name type="scientific">Pseudaquabacterium inlustre</name>
    <dbReference type="NCBI Taxonomy" id="2984192"/>
    <lineage>
        <taxon>Bacteria</taxon>
        <taxon>Pseudomonadati</taxon>
        <taxon>Pseudomonadota</taxon>
        <taxon>Betaproteobacteria</taxon>
        <taxon>Burkholderiales</taxon>
        <taxon>Sphaerotilaceae</taxon>
        <taxon>Pseudaquabacterium</taxon>
    </lineage>
</organism>
<evidence type="ECO:0000256" key="7">
    <source>
        <dbReference type="ARBA" id="ARBA00023211"/>
    </source>
</evidence>
<dbReference type="PIRSF" id="PIRSF001492">
    <property type="entry name" value="IPGAM"/>
    <property type="match status" value="1"/>
</dbReference>
<dbReference type="GO" id="GO:0004619">
    <property type="term" value="F:phosphoglycerate mutase activity"/>
    <property type="evidence" value="ECO:0007669"/>
    <property type="project" value="UniProtKB-EC"/>
</dbReference>
<accession>A0ABU9CFX7</accession>
<dbReference type="EMBL" id="JBBUTH010000003">
    <property type="protein sequence ID" value="MEK8049831.1"/>
    <property type="molecule type" value="Genomic_DNA"/>
</dbReference>
<sequence length="545" mass="57752">MKLTAAQPATRVVFLVLDGIGDGPGDGFDAVALARTPHLDRLRREGLVTAIRAHGTAVGLPSDSDIGNSEVGHNILGAGRVFPQGASSVETAIASGAIWQGCWREAVAKAQAGGTLHLLGLLSDGNVHAHERHLFAMLDRAAEEGLKRVRVHVLLDGRDVMDKTAHVHIERLEQHLAALRAKSGIDACIASGGGRMAITMDRYGADWPMVARGWQAHVLGQAPVAASAMAALEAARAATADLSDQYVPAFVVGDAQGQPCGTVNDGDAVILFNFRGDRAIEITRAFTEGASFTDFDRQRVPQVFFAGMMLYDGDAGIPANFLVAPAAVSDTVSECLADTGIRQFACAETQKFGHITYFWNGNKSGKFNEATETYLEIPSDRVPFDQRPWMKSAETADALLEAIADPGYTFVRANFAGGDMVGHTGKLEAAILAVESVDLAVGRLMQAAEAHKLCLVVTADHGNAEDMVERDGKGQPLNDAAGQPMGRTSHTRSLVPFIVRDYSGRQLRLADVAKPGLANAAATIVTLLGLQVPAHFEPSLVNVVG</sequence>
<dbReference type="PANTHER" id="PTHR31637:SF0">
    <property type="entry name" value="2,3-BISPHOSPHOGLYCERATE-INDEPENDENT PHOSPHOGLYCERATE MUTASE"/>
    <property type="match status" value="1"/>
</dbReference>
<dbReference type="Gene3D" id="3.40.720.10">
    <property type="entry name" value="Alkaline Phosphatase, subunit A"/>
    <property type="match status" value="1"/>
</dbReference>
<dbReference type="Gene3D" id="3.40.1450.10">
    <property type="entry name" value="BPG-independent phosphoglycerate mutase, domain B"/>
    <property type="match status" value="1"/>
</dbReference>
<dbReference type="RefSeq" id="WP_341409506.1">
    <property type="nucleotide sequence ID" value="NZ_JBBUTH010000003.1"/>
</dbReference>
<dbReference type="EC" id="5.4.2.12" evidence="9"/>
<evidence type="ECO:0000256" key="6">
    <source>
        <dbReference type="ARBA" id="ARBA00023152"/>
    </source>
</evidence>
<dbReference type="Pfam" id="PF06415">
    <property type="entry name" value="iPGM_N"/>
    <property type="match status" value="1"/>
</dbReference>
<dbReference type="SUPFAM" id="SSF53649">
    <property type="entry name" value="Alkaline phosphatase-like"/>
    <property type="match status" value="1"/>
</dbReference>
<evidence type="ECO:0000313" key="14">
    <source>
        <dbReference type="Proteomes" id="UP001365405"/>
    </source>
</evidence>
<dbReference type="InterPro" id="IPR006124">
    <property type="entry name" value="Metalloenzyme"/>
</dbReference>
<keyword evidence="8 13" id="KW-0413">Isomerase</keyword>
<dbReference type="InterPro" id="IPR011258">
    <property type="entry name" value="BPG-indep_PGM_N"/>
</dbReference>
<dbReference type="PANTHER" id="PTHR31637">
    <property type="entry name" value="2,3-BISPHOSPHOGLYCERATE-INDEPENDENT PHOSPHOGLYCERATE MUTASE"/>
    <property type="match status" value="1"/>
</dbReference>
<comment type="catalytic activity">
    <reaction evidence="1">
        <text>(2R)-2-phosphoglycerate = (2R)-3-phosphoglycerate</text>
        <dbReference type="Rhea" id="RHEA:15901"/>
        <dbReference type="ChEBI" id="CHEBI:58272"/>
        <dbReference type="ChEBI" id="CHEBI:58289"/>
        <dbReference type="EC" id="5.4.2.12"/>
    </reaction>
</comment>
<keyword evidence="5" id="KW-0479">Metal-binding</keyword>
<keyword evidence="7" id="KW-0464">Manganese</keyword>
<evidence type="ECO:0000256" key="8">
    <source>
        <dbReference type="ARBA" id="ARBA00023235"/>
    </source>
</evidence>
<feature type="domain" description="Metalloenzyme" evidence="11">
    <location>
        <begin position="11"/>
        <end position="531"/>
    </location>
</feature>
<dbReference type="Proteomes" id="UP001365405">
    <property type="component" value="Unassembled WGS sequence"/>
</dbReference>
<dbReference type="NCBIfam" id="TIGR01307">
    <property type="entry name" value="pgm_bpd_ind"/>
    <property type="match status" value="1"/>
</dbReference>
<protein>
    <recommendedName>
        <fullName evidence="9">2,3-bisphosphoglycerate-independent phosphoglycerate mutase</fullName>
        <ecNumber evidence="9">5.4.2.12</ecNumber>
    </recommendedName>
</protein>
<evidence type="ECO:0000259" key="12">
    <source>
        <dbReference type="Pfam" id="PF06415"/>
    </source>
</evidence>